<evidence type="ECO:0000256" key="13">
    <source>
        <dbReference type="ARBA" id="ARBA00033237"/>
    </source>
</evidence>
<comment type="subcellular location">
    <subcellularLocation>
        <location evidence="2">Cytoplasm</location>
    </subcellularLocation>
</comment>
<dbReference type="EMBL" id="CP042185">
    <property type="protein sequence ID" value="QDS67625.1"/>
    <property type="molecule type" value="Genomic_DNA"/>
</dbReference>
<dbReference type="PROSITE" id="PS00751">
    <property type="entry name" value="TCP1_2"/>
    <property type="match status" value="1"/>
</dbReference>
<dbReference type="GO" id="GO:0005832">
    <property type="term" value="C:chaperonin-containing T-complex"/>
    <property type="evidence" value="ECO:0007669"/>
    <property type="project" value="InterPro"/>
</dbReference>
<dbReference type="InterPro" id="IPR002423">
    <property type="entry name" value="Cpn60/GroEL/TCP-1"/>
</dbReference>
<dbReference type="NCBIfam" id="NF041083">
    <property type="entry name" value="thermosome_beta"/>
    <property type="match status" value="1"/>
</dbReference>
<dbReference type="PRINTS" id="PR00304">
    <property type="entry name" value="TCOMPLEXTCP1"/>
</dbReference>
<keyword evidence="10 14" id="KW-0067">ATP-binding</keyword>
<dbReference type="Gene3D" id="1.20.140.10">
    <property type="entry name" value="Butyryl-CoA Dehydrogenase, subunit A, domain 3"/>
    <property type="match status" value="1"/>
</dbReference>
<evidence type="ECO:0000256" key="7">
    <source>
        <dbReference type="ARBA" id="ARBA00022630"/>
    </source>
</evidence>
<dbReference type="SUPFAM" id="SSF54849">
    <property type="entry name" value="GroEL-intermediate domain like"/>
    <property type="match status" value="1"/>
</dbReference>
<keyword evidence="9" id="KW-0274">FAD</keyword>
<dbReference type="InterPro" id="IPR013786">
    <property type="entry name" value="AcylCoA_DH/ox_N"/>
</dbReference>
<dbReference type="SUPFAM" id="SSF52029">
    <property type="entry name" value="GroEL apical domain-like"/>
    <property type="match status" value="1"/>
</dbReference>
<dbReference type="InterPro" id="IPR017998">
    <property type="entry name" value="Chaperone_TCP-1"/>
</dbReference>
<dbReference type="Proteomes" id="UP000316270">
    <property type="component" value="Chromosome 1"/>
</dbReference>
<dbReference type="Gene3D" id="2.40.110.10">
    <property type="entry name" value="Butyryl-CoA Dehydrogenase, subunit A, domain 2"/>
    <property type="match status" value="1"/>
</dbReference>
<dbReference type="Gene3D" id="1.10.540.10">
    <property type="entry name" value="Acyl-CoA dehydrogenase/oxidase, N-terminal domain"/>
    <property type="match status" value="1"/>
</dbReference>
<name>A0A517KW77_9PEZI</name>
<dbReference type="AlphaFoldDB" id="A0A517KW77"/>
<evidence type="ECO:0000259" key="16">
    <source>
        <dbReference type="Pfam" id="PF02770"/>
    </source>
</evidence>
<dbReference type="InterPro" id="IPR027410">
    <property type="entry name" value="TCP-1-like_intermed_sf"/>
</dbReference>
<dbReference type="InterPro" id="IPR012716">
    <property type="entry name" value="Chap_CCT_beta"/>
</dbReference>
<evidence type="ECO:0000256" key="12">
    <source>
        <dbReference type="ARBA" id="ARBA00023186"/>
    </source>
</evidence>
<dbReference type="InterPro" id="IPR027413">
    <property type="entry name" value="GROEL-like_equatorial_sf"/>
</dbReference>
<keyword evidence="6" id="KW-0963">Cytoplasm</keyword>
<dbReference type="GO" id="GO:0016887">
    <property type="term" value="F:ATP hydrolysis activity"/>
    <property type="evidence" value="ECO:0007669"/>
    <property type="project" value="InterPro"/>
</dbReference>
<dbReference type="FunFam" id="3.50.7.10:FF:000002">
    <property type="entry name" value="T-complex protein 1 subunit beta"/>
    <property type="match status" value="1"/>
</dbReference>
<dbReference type="InterPro" id="IPR006091">
    <property type="entry name" value="Acyl-CoA_Oxase/DH_mid-dom"/>
</dbReference>
<evidence type="ECO:0000313" key="18">
    <source>
        <dbReference type="EMBL" id="QDS67625.1"/>
    </source>
</evidence>
<dbReference type="InterPro" id="IPR036250">
    <property type="entry name" value="AcylCo_DH-like_C"/>
</dbReference>
<evidence type="ECO:0000256" key="4">
    <source>
        <dbReference type="ARBA" id="ARBA00009347"/>
    </source>
</evidence>
<dbReference type="InterPro" id="IPR002194">
    <property type="entry name" value="Chaperonin_TCP-1_CS"/>
</dbReference>
<feature type="domain" description="Acyl-CoA dehydrogenase/oxidase C-terminal" evidence="15">
    <location>
        <begin position="747"/>
        <end position="895"/>
    </location>
</feature>
<keyword evidence="7" id="KW-0285">Flavoprotein</keyword>
<organism evidence="18 19">
    <name type="scientific">Venturia effusa</name>
    <dbReference type="NCBI Taxonomy" id="50376"/>
    <lineage>
        <taxon>Eukaryota</taxon>
        <taxon>Fungi</taxon>
        <taxon>Dikarya</taxon>
        <taxon>Ascomycota</taxon>
        <taxon>Pezizomycotina</taxon>
        <taxon>Dothideomycetes</taxon>
        <taxon>Pleosporomycetidae</taxon>
        <taxon>Venturiales</taxon>
        <taxon>Venturiaceae</taxon>
        <taxon>Venturia</taxon>
    </lineage>
</organism>
<evidence type="ECO:0000256" key="5">
    <source>
        <dbReference type="ARBA" id="ARBA00011531"/>
    </source>
</evidence>
<dbReference type="InterPro" id="IPR027409">
    <property type="entry name" value="GroEL-like_apical_dom_sf"/>
</dbReference>
<dbReference type="GO" id="GO:0051082">
    <property type="term" value="F:unfolded protein binding"/>
    <property type="evidence" value="ECO:0007669"/>
    <property type="project" value="InterPro"/>
</dbReference>
<dbReference type="Gene3D" id="3.50.7.10">
    <property type="entry name" value="GroEL"/>
    <property type="match status" value="1"/>
</dbReference>
<accession>A0A517KW77</accession>
<dbReference type="InterPro" id="IPR009075">
    <property type="entry name" value="AcylCo_DH/oxidase_C"/>
</dbReference>
<evidence type="ECO:0000256" key="6">
    <source>
        <dbReference type="ARBA" id="ARBA00022490"/>
    </source>
</evidence>
<evidence type="ECO:0000256" key="8">
    <source>
        <dbReference type="ARBA" id="ARBA00022741"/>
    </source>
</evidence>
<dbReference type="PROSITE" id="PS00750">
    <property type="entry name" value="TCP1_1"/>
    <property type="match status" value="1"/>
</dbReference>
<dbReference type="SUPFAM" id="SSF56645">
    <property type="entry name" value="Acyl-CoA dehydrogenase NM domain-like"/>
    <property type="match status" value="1"/>
</dbReference>
<evidence type="ECO:0000256" key="3">
    <source>
        <dbReference type="ARBA" id="ARBA00008020"/>
    </source>
</evidence>
<dbReference type="NCBIfam" id="TIGR02341">
    <property type="entry name" value="chap_CCT_beta"/>
    <property type="match status" value="1"/>
</dbReference>
<evidence type="ECO:0000256" key="1">
    <source>
        <dbReference type="ARBA" id="ARBA00001974"/>
    </source>
</evidence>
<dbReference type="GO" id="GO:0016627">
    <property type="term" value="F:oxidoreductase activity, acting on the CH-CH group of donors"/>
    <property type="evidence" value="ECO:0007669"/>
    <property type="project" value="InterPro"/>
</dbReference>
<dbReference type="GO" id="GO:0050660">
    <property type="term" value="F:flavin adenine dinucleotide binding"/>
    <property type="evidence" value="ECO:0007669"/>
    <property type="project" value="InterPro"/>
</dbReference>
<dbReference type="FunFam" id="1.10.560.10:FF:000045">
    <property type="entry name" value="T-complex protein 1 subunit eta"/>
    <property type="match status" value="1"/>
</dbReference>
<dbReference type="OrthoDB" id="10248520at2759"/>
<dbReference type="Pfam" id="PF02771">
    <property type="entry name" value="Acyl-CoA_dh_N"/>
    <property type="match status" value="1"/>
</dbReference>
<keyword evidence="11" id="KW-0560">Oxidoreductase</keyword>
<keyword evidence="19" id="KW-1185">Reference proteome</keyword>
<keyword evidence="12 14" id="KW-0143">Chaperone</keyword>
<protein>
    <recommendedName>
        <fullName evidence="13">CCT-beta</fullName>
    </recommendedName>
</protein>
<dbReference type="InterPro" id="IPR053374">
    <property type="entry name" value="TCP-1_chaperonin"/>
</dbReference>
<comment type="similarity">
    <text evidence="3 14">Belongs to the TCP-1 chaperonin family.</text>
</comment>
<evidence type="ECO:0000259" key="17">
    <source>
        <dbReference type="Pfam" id="PF02771"/>
    </source>
</evidence>
<dbReference type="PROSITE" id="PS00995">
    <property type="entry name" value="TCP1_3"/>
    <property type="match status" value="1"/>
</dbReference>
<gene>
    <name evidence="18" type="ORF">FKW77_004274</name>
</gene>
<comment type="similarity">
    <text evidence="4">Belongs to the acyl-CoA dehydrogenase family.</text>
</comment>
<evidence type="ECO:0000259" key="15">
    <source>
        <dbReference type="Pfam" id="PF00441"/>
    </source>
</evidence>
<proteinExistence type="inferred from homology"/>
<evidence type="ECO:0000256" key="2">
    <source>
        <dbReference type="ARBA" id="ARBA00004496"/>
    </source>
</evidence>
<sequence length="934" mass="101939">MSYQNPTQIFADDVTEEKGENARLSAFVGAIAVGDLVKSTLGPKGMDKILQSASTGEIMVTNDGATILKSIALDNAAAKVLVNISKVQDDEVGDGTTSVTVLAAELLREAEQLVNQKIHPQTIIEGFRIASHAALQALEQHAVDNSKDISKFRTDLENIARTTLSSKVLSQDRDYFAKLATDAVLRLGGSTDLTNIQIIKKAGGRLRDSYLDEGFILDKRIGVNCPKRVVNAKILVANTSMDTDKVKIFGARVKVDSTGKLAELEKAEREKMREKVERIKKHGINCFVNRQLIYNWPEQLFADAGICAIEHADFDGIERLALVTGGDIASTFDHPETVKLGYCDLIEEVIIGEDTLVRFSGVAAGKACTVVLRGATEQLLDEAERSLHDALAVLSQTVKEPRTSLGGGCAEMVMAKAVDHVSQNVEGKKALAVEAFAKALRQLPTILADNAGFDSSDLVSRLRKAIYAGMTSSGLDLLRPGGGIADMRELGVVESYKLKRAVVSSASEAAESKRVSREGVPADEVFEALLPEEHSKRWKTIPPILEDLKTKAKSLGLWNLWLSGHYAKTGGEGFTNVEYGLMCEILGRSNIASEALNCSAPDTGNMELLAKYGDEAQKKEWLEPLLEGKIRSSYVMTEPAVASSDAKNVSLDMRRDGDSYVLNGVKWWISSAGDPRCKLYIVFCKSDAHNPNRNKQHSIVLVPSNTPGLTVTRPLKVYGFDDAPHGHCEVIFDHVRVPTSNIILGEGRGFEVMQGRMGPGRIHHCMRAIGCAERGLEYMIARANTRFPFGQPLASQGVILDWIAKSRIEIDAARLMVLNCADKIDKSDASTARAEIGMCKILVPTMACTVLDRAIQTHGGGGISQEFPLARIWSYLRTTRLADGPDEAHIMQLGKTENKSHQTLIAKIADQKKKVEELMKEYRVVSKPHLSSHL</sequence>
<evidence type="ECO:0000256" key="14">
    <source>
        <dbReference type="RuleBase" id="RU004187"/>
    </source>
</evidence>
<reference evidence="18 19" key="1">
    <citation type="submission" date="2019-07" db="EMBL/GenBank/DDBJ databases">
        <title>Finished genome of Venturia effusa.</title>
        <authorList>
            <person name="Young C.A."/>
            <person name="Cox M.P."/>
            <person name="Ganley A.R.D."/>
            <person name="David W.J."/>
        </authorList>
    </citation>
    <scope>NUCLEOTIDE SEQUENCE [LARGE SCALE GENOMIC DNA]</scope>
    <source>
        <strain evidence="19">albino</strain>
    </source>
</reference>
<dbReference type="InterPro" id="IPR046373">
    <property type="entry name" value="Acyl-CoA_Oxase/DH_mid-dom_sf"/>
</dbReference>
<comment type="subunit">
    <text evidence="5">Heterooligomeric complex of about 850 to 900 kDa that forms two stacked rings, 12 to 16 nm in diameter.</text>
</comment>
<dbReference type="CDD" id="cd03336">
    <property type="entry name" value="TCP1_beta"/>
    <property type="match status" value="1"/>
</dbReference>
<dbReference type="STRING" id="50376.A0A517KW77"/>
<dbReference type="InterPro" id="IPR009100">
    <property type="entry name" value="AcylCoA_DH/oxidase_NM_dom_sf"/>
</dbReference>
<dbReference type="Gene3D" id="3.30.260.10">
    <property type="entry name" value="TCP-1-like chaperonin intermediate domain"/>
    <property type="match status" value="1"/>
</dbReference>
<dbReference type="SUPFAM" id="SSF47203">
    <property type="entry name" value="Acyl-CoA dehydrogenase C-terminal domain-like"/>
    <property type="match status" value="1"/>
</dbReference>
<dbReference type="GO" id="GO:0005524">
    <property type="term" value="F:ATP binding"/>
    <property type="evidence" value="ECO:0007669"/>
    <property type="project" value="UniProtKB-KW"/>
</dbReference>
<evidence type="ECO:0000256" key="11">
    <source>
        <dbReference type="ARBA" id="ARBA00023002"/>
    </source>
</evidence>
<dbReference type="Pfam" id="PF02770">
    <property type="entry name" value="Acyl-CoA_dh_M"/>
    <property type="match status" value="1"/>
</dbReference>
<keyword evidence="8 14" id="KW-0547">Nucleotide-binding</keyword>
<evidence type="ECO:0000256" key="9">
    <source>
        <dbReference type="ARBA" id="ARBA00022827"/>
    </source>
</evidence>
<dbReference type="FunFam" id="2.40.110.10:FF:000002">
    <property type="entry name" value="Acyl-CoA dehydrogenase fadE12"/>
    <property type="match status" value="1"/>
</dbReference>
<dbReference type="PANTHER" id="PTHR11353">
    <property type="entry name" value="CHAPERONIN"/>
    <property type="match status" value="1"/>
</dbReference>
<feature type="domain" description="Acyl-CoA dehydrogenase/oxidase N-terminal" evidence="17">
    <location>
        <begin position="537"/>
        <end position="629"/>
    </location>
</feature>
<evidence type="ECO:0000313" key="19">
    <source>
        <dbReference type="Proteomes" id="UP000316270"/>
    </source>
</evidence>
<dbReference type="GO" id="GO:0140662">
    <property type="term" value="F:ATP-dependent protein folding chaperone"/>
    <property type="evidence" value="ECO:0007669"/>
    <property type="project" value="InterPro"/>
</dbReference>
<evidence type="ECO:0000256" key="10">
    <source>
        <dbReference type="ARBA" id="ARBA00022840"/>
    </source>
</evidence>
<dbReference type="Pfam" id="PF00118">
    <property type="entry name" value="Cpn60_TCP1"/>
    <property type="match status" value="1"/>
</dbReference>
<comment type="cofactor">
    <cofactor evidence="1">
        <name>FAD</name>
        <dbReference type="ChEBI" id="CHEBI:57692"/>
    </cofactor>
</comment>
<dbReference type="SUPFAM" id="SSF48592">
    <property type="entry name" value="GroEL equatorial domain-like"/>
    <property type="match status" value="1"/>
</dbReference>
<feature type="domain" description="Acyl-CoA oxidase/dehydrogenase middle" evidence="16">
    <location>
        <begin position="634"/>
        <end position="735"/>
    </location>
</feature>
<dbReference type="Pfam" id="PF00441">
    <property type="entry name" value="Acyl-CoA_dh_1"/>
    <property type="match status" value="1"/>
</dbReference>
<dbReference type="Gene3D" id="1.10.560.10">
    <property type="entry name" value="GroEL-like equatorial domain"/>
    <property type="match status" value="1"/>
</dbReference>
<dbReference type="InterPro" id="IPR037069">
    <property type="entry name" value="AcylCoA_DH/ox_N_sf"/>
</dbReference>